<reference evidence="1" key="1">
    <citation type="submission" date="2018-12" db="EMBL/GenBank/DDBJ databases">
        <authorList>
            <person name="Will S."/>
            <person name="Neumann-Schaal M."/>
            <person name="Henke P."/>
        </authorList>
    </citation>
    <scope>NUCLEOTIDE SEQUENCE</scope>
    <source>
        <strain evidence="1">PCC 7102</strain>
    </source>
</reference>
<dbReference type="EMBL" id="RSCL01000082">
    <property type="protein sequence ID" value="RUS92366.1"/>
    <property type="molecule type" value="Genomic_DNA"/>
</dbReference>
<name>A0A3S1A2U3_9CYAN</name>
<organism evidence="1 2">
    <name type="scientific">Dulcicalothrix desertica PCC 7102</name>
    <dbReference type="NCBI Taxonomy" id="232991"/>
    <lineage>
        <taxon>Bacteria</taxon>
        <taxon>Bacillati</taxon>
        <taxon>Cyanobacteriota</taxon>
        <taxon>Cyanophyceae</taxon>
        <taxon>Nostocales</taxon>
        <taxon>Calotrichaceae</taxon>
        <taxon>Dulcicalothrix</taxon>
    </lineage>
</organism>
<reference evidence="1" key="2">
    <citation type="journal article" date="2019" name="Genome Biol. Evol.">
        <title>Day and night: Metabolic profiles and evolutionary relationships of six axenic non-marine cyanobacteria.</title>
        <authorList>
            <person name="Will S.E."/>
            <person name="Henke P."/>
            <person name="Boedeker C."/>
            <person name="Huang S."/>
            <person name="Brinkmann H."/>
            <person name="Rohde M."/>
            <person name="Jarek M."/>
            <person name="Friedl T."/>
            <person name="Seufert S."/>
            <person name="Schumacher M."/>
            <person name="Overmann J."/>
            <person name="Neumann-Schaal M."/>
            <person name="Petersen J."/>
        </authorList>
    </citation>
    <scope>NUCLEOTIDE SEQUENCE [LARGE SCALE GENOMIC DNA]</scope>
    <source>
        <strain evidence="1">PCC 7102</strain>
    </source>
</reference>
<proteinExistence type="predicted"/>
<comment type="caution">
    <text evidence="1">The sequence shown here is derived from an EMBL/GenBank/DDBJ whole genome shotgun (WGS) entry which is preliminary data.</text>
</comment>
<evidence type="ECO:0000313" key="2">
    <source>
        <dbReference type="Proteomes" id="UP000271624"/>
    </source>
</evidence>
<accession>A0A3S1A2U3</accession>
<keyword evidence="2" id="KW-1185">Reference proteome</keyword>
<dbReference type="AlphaFoldDB" id="A0A3S1A2U3"/>
<protein>
    <submittedName>
        <fullName evidence="1">Uncharacterized protein</fullName>
    </submittedName>
</protein>
<dbReference type="OrthoDB" id="516177at2"/>
<gene>
    <name evidence="1" type="ORF">DSM106972_099400</name>
</gene>
<dbReference type="Proteomes" id="UP000271624">
    <property type="component" value="Unassembled WGS sequence"/>
</dbReference>
<sequence length="67" mass="7827">MTKRNNVYRGYPIKKFGRGKKVIFQAIINEVEWSTMIESDLKKAIDAWIDEGKEPPTRARKLCNQQS</sequence>
<dbReference type="RefSeq" id="WP_127087822.1">
    <property type="nucleotide sequence ID" value="NZ_RSCL01000082.1"/>
</dbReference>
<evidence type="ECO:0000313" key="1">
    <source>
        <dbReference type="EMBL" id="RUS92366.1"/>
    </source>
</evidence>